<dbReference type="PANTHER" id="PTHR11748:SF119">
    <property type="entry name" value="D-2-HYDROXYGLUTARATE DEHYDROGENASE"/>
    <property type="match status" value="1"/>
</dbReference>
<dbReference type="PANTHER" id="PTHR11748">
    <property type="entry name" value="D-LACTATE DEHYDROGENASE"/>
    <property type="match status" value="1"/>
</dbReference>
<dbReference type="Pfam" id="PF01565">
    <property type="entry name" value="FAD_binding_4"/>
    <property type="match status" value="1"/>
</dbReference>
<protein>
    <submittedName>
        <fullName evidence="6">Fe-S protein, homolog of lactate dehydrogenase SO1521</fullName>
    </submittedName>
</protein>
<feature type="domain" description="FAD-binding PCMH-type" evidence="5">
    <location>
        <begin position="35"/>
        <end position="274"/>
    </location>
</feature>
<comment type="cofactor">
    <cofactor evidence="1">
        <name>FAD</name>
        <dbReference type="ChEBI" id="CHEBI:57692"/>
    </cofactor>
</comment>
<dbReference type="Gene3D" id="3.30.465.10">
    <property type="match status" value="1"/>
</dbReference>
<dbReference type="Gene3D" id="3.30.70.2740">
    <property type="match status" value="1"/>
</dbReference>
<evidence type="ECO:0000256" key="3">
    <source>
        <dbReference type="ARBA" id="ARBA00022827"/>
    </source>
</evidence>
<dbReference type="GO" id="GO:0008720">
    <property type="term" value="F:D-lactate dehydrogenase (NAD+) activity"/>
    <property type="evidence" value="ECO:0007669"/>
    <property type="project" value="TreeGrafter"/>
</dbReference>
<evidence type="ECO:0000256" key="2">
    <source>
        <dbReference type="ARBA" id="ARBA00022630"/>
    </source>
</evidence>
<dbReference type="Pfam" id="PF02913">
    <property type="entry name" value="FAD-oxidase_C"/>
    <property type="match status" value="1"/>
</dbReference>
<dbReference type="Proteomes" id="UP000032900">
    <property type="component" value="Unassembled WGS sequence"/>
</dbReference>
<reference evidence="6 7" key="1">
    <citation type="journal article" date="2015" name="Microbes Environ.">
        <title>Distribution and evolution of nitrogen fixation genes in the phylum bacteroidetes.</title>
        <authorList>
            <person name="Inoue J."/>
            <person name="Oshima K."/>
            <person name="Suda W."/>
            <person name="Sakamoto M."/>
            <person name="Iino T."/>
            <person name="Noda S."/>
            <person name="Hongoh Y."/>
            <person name="Hattori M."/>
            <person name="Ohkuma M."/>
        </authorList>
    </citation>
    <scope>NUCLEOTIDE SEQUENCE [LARGE SCALE GENOMIC DNA]</scope>
    <source>
        <strain evidence="6">JCM 15548</strain>
    </source>
</reference>
<dbReference type="PROSITE" id="PS51387">
    <property type="entry name" value="FAD_PCMH"/>
    <property type="match status" value="1"/>
</dbReference>
<dbReference type="InterPro" id="IPR016169">
    <property type="entry name" value="FAD-bd_PCMH_sub2"/>
</dbReference>
<dbReference type="InterPro" id="IPR036318">
    <property type="entry name" value="FAD-bd_PCMH-like_sf"/>
</dbReference>
<accession>A0A0E9LTA9</accession>
<dbReference type="AlphaFoldDB" id="A0A0E9LTA9"/>
<dbReference type="InterPro" id="IPR004113">
    <property type="entry name" value="FAD-bd_oxidored_4_C"/>
</dbReference>
<evidence type="ECO:0000313" key="7">
    <source>
        <dbReference type="Proteomes" id="UP000032900"/>
    </source>
</evidence>
<dbReference type="STRING" id="1236989.JCM15548_151"/>
<dbReference type="InterPro" id="IPR006094">
    <property type="entry name" value="Oxid_FAD_bind_N"/>
</dbReference>
<keyword evidence="4" id="KW-0560">Oxidoreductase</keyword>
<dbReference type="EMBL" id="BAZW01000001">
    <property type="protein sequence ID" value="GAO28090.1"/>
    <property type="molecule type" value="Genomic_DNA"/>
</dbReference>
<evidence type="ECO:0000313" key="6">
    <source>
        <dbReference type="EMBL" id="GAO28090.1"/>
    </source>
</evidence>
<proteinExistence type="predicted"/>
<keyword evidence="2" id="KW-0285">Flavoprotein</keyword>
<dbReference type="SUPFAM" id="SSF56176">
    <property type="entry name" value="FAD-binding/transporter-associated domain-like"/>
    <property type="match status" value="1"/>
</dbReference>
<dbReference type="GO" id="GO:1903457">
    <property type="term" value="P:lactate catabolic process"/>
    <property type="evidence" value="ECO:0007669"/>
    <property type="project" value="TreeGrafter"/>
</dbReference>
<keyword evidence="7" id="KW-1185">Reference proteome</keyword>
<dbReference type="Gene3D" id="3.30.70.2190">
    <property type="match status" value="1"/>
</dbReference>
<organism evidence="6 7">
    <name type="scientific">Geofilum rubicundum JCM 15548</name>
    <dbReference type="NCBI Taxonomy" id="1236989"/>
    <lineage>
        <taxon>Bacteria</taxon>
        <taxon>Pseudomonadati</taxon>
        <taxon>Bacteroidota</taxon>
        <taxon>Bacteroidia</taxon>
        <taxon>Marinilabiliales</taxon>
        <taxon>Marinilabiliaceae</taxon>
        <taxon>Geofilum</taxon>
    </lineage>
</organism>
<sequence>MDDPNPLGELDNLLKGEVLTDTVSRTLYATDASVYQALPQAVILPRDVTDVSMIVRWAAQKGIPLIPRGAGTSLAGQVVGNGVVVDVSAHLNHILEINAQEGWAEVEPGVVLDDLNRAAGRHGLFFGPETSTSNRCTMGGMVANNSCGSHSMVYGSTRDHILEVKGFLASGDEVTFRPMQKWEFDKKCREEGAEGDIYRLMREIYTDNPVRKQIRKEFPHPDIKRRNSGYALDVLLDTAPFNPQGELFNLARLIAGSEGTLLFMTSVKVALVPVPAPHKLLLCAHFSSLQEALLANIEAVHHHSPDAVELMDKKILDLTLDNPLQRTNRFFVEGDPAALLLIELSGEEEATIFEKAAGLTAAFKALGLGYAFPIVTGKEISRVWALRKAGLGVLSNMKGDARPVTLIEDTAVRVDDLPAYVEDINAMLGKFGKSCVYHAHAGSGELHIRPVLNLKESADIKLFRQIAEETAGIVKKYHGSLSGEHGDGRLRGEFIPLMVALPIMN</sequence>
<keyword evidence="3" id="KW-0274">FAD</keyword>
<evidence type="ECO:0000259" key="5">
    <source>
        <dbReference type="PROSITE" id="PS51387"/>
    </source>
</evidence>
<dbReference type="GO" id="GO:0004458">
    <property type="term" value="F:D-lactate dehydrogenase (cytochrome) activity"/>
    <property type="evidence" value="ECO:0007669"/>
    <property type="project" value="TreeGrafter"/>
</dbReference>
<evidence type="ECO:0000256" key="4">
    <source>
        <dbReference type="ARBA" id="ARBA00023002"/>
    </source>
</evidence>
<dbReference type="RefSeq" id="WP_262486828.1">
    <property type="nucleotide sequence ID" value="NZ_BAZW01000001.1"/>
</dbReference>
<evidence type="ECO:0000256" key="1">
    <source>
        <dbReference type="ARBA" id="ARBA00001974"/>
    </source>
</evidence>
<dbReference type="InterPro" id="IPR016166">
    <property type="entry name" value="FAD-bd_PCMH"/>
</dbReference>
<gene>
    <name evidence="6" type="ORF">JCM15548_151</name>
</gene>
<dbReference type="SUPFAM" id="SSF55103">
    <property type="entry name" value="FAD-linked oxidases, C-terminal domain"/>
    <property type="match status" value="1"/>
</dbReference>
<dbReference type="GO" id="GO:0071949">
    <property type="term" value="F:FAD binding"/>
    <property type="evidence" value="ECO:0007669"/>
    <property type="project" value="InterPro"/>
</dbReference>
<name>A0A0E9LTA9_9BACT</name>
<comment type="caution">
    <text evidence="6">The sequence shown here is derived from an EMBL/GenBank/DDBJ whole genome shotgun (WGS) entry which is preliminary data.</text>
</comment>
<dbReference type="InterPro" id="IPR016164">
    <property type="entry name" value="FAD-linked_Oxase-like_C"/>
</dbReference>